<dbReference type="GO" id="GO:0005506">
    <property type="term" value="F:iron ion binding"/>
    <property type="evidence" value="ECO:0007669"/>
    <property type="project" value="InterPro"/>
</dbReference>
<dbReference type="GO" id="GO:0016705">
    <property type="term" value="F:oxidoreductase activity, acting on paired donors, with incorporation or reduction of molecular oxygen"/>
    <property type="evidence" value="ECO:0007669"/>
    <property type="project" value="InterPro"/>
</dbReference>
<dbReference type="InterPro" id="IPR036396">
    <property type="entry name" value="Cyt_P450_sf"/>
</dbReference>
<dbReference type="GO" id="GO:0020037">
    <property type="term" value="F:heme binding"/>
    <property type="evidence" value="ECO:0007669"/>
    <property type="project" value="InterPro"/>
</dbReference>
<accession>A0AAV1XNM1</accession>
<evidence type="ECO:0008006" key="12">
    <source>
        <dbReference type="Google" id="ProtNLM"/>
    </source>
</evidence>
<dbReference type="EMBL" id="CAXHTB010000017">
    <property type="protein sequence ID" value="CAL0323241.1"/>
    <property type="molecule type" value="Genomic_DNA"/>
</dbReference>
<evidence type="ECO:0000256" key="7">
    <source>
        <dbReference type="ARBA" id="ARBA00023033"/>
    </source>
</evidence>
<dbReference type="PRINTS" id="PR00385">
    <property type="entry name" value="P450"/>
</dbReference>
<dbReference type="GO" id="GO:0004497">
    <property type="term" value="F:monooxygenase activity"/>
    <property type="evidence" value="ECO:0007669"/>
    <property type="project" value="UniProtKB-KW"/>
</dbReference>
<evidence type="ECO:0000313" key="11">
    <source>
        <dbReference type="Proteomes" id="UP001497480"/>
    </source>
</evidence>
<dbReference type="Proteomes" id="UP001497480">
    <property type="component" value="Unassembled WGS sequence"/>
</dbReference>
<dbReference type="SUPFAM" id="SSF48264">
    <property type="entry name" value="Cytochrome P450"/>
    <property type="match status" value="1"/>
</dbReference>
<evidence type="ECO:0000256" key="1">
    <source>
        <dbReference type="ARBA" id="ARBA00001971"/>
    </source>
</evidence>
<name>A0AAV1XNM1_LUPLU</name>
<dbReference type="CDD" id="cd11064">
    <property type="entry name" value="CYP86A"/>
    <property type="match status" value="1"/>
</dbReference>
<evidence type="ECO:0000256" key="8">
    <source>
        <dbReference type="PIRSR" id="PIRSR602401-1"/>
    </source>
</evidence>
<keyword evidence="6 8" id="KW-0408">Iron</keyword>
<comment type="similarity">
    <text evidence="2 9">Belongs to the cytochrome P450 family.</text>
</comment>
<dbReference type="InterPro" id="IPR017972">
    <property type="entry name" value="Cyt_P450_CS"/>
</dbReference>
<keyword evidence="3 8" id="KW-0349">Heme</keyword>
<evidence type="ECO:0000256" key="6">
    <source>
        <dbReference type="ARBA" id="ARBA00023004"/>
    </source>
</evidence>
<dbReference type="Pfam" id="PF00067">
    <property type="entry name" value="p450"/>
    <property type="match status" value="1"/>
</dbReference>
<dbReference type="PANTHER" id="PTHR24296">
    <property type="entry name" value="CYTOCHROME P450"/>
    <property type="match status" value="1"/>
</dbReference>
<dbReference type="Gene3D" id="1.10.630.10">
    <property type="entry name" value="Cytochrome P450"/>
    <property type="match status" value="1"/>
</dbReference>
<evidence type="ECO:0000313" key="10">
    <source>
        <dbReference type="EMBL" id="CAL0323241.1"/>
    </source>
</evidence>
<dbReference type="AlphaFoldDB" id="A0AAV1XNM1"/>
<dbReference type="GO" id="GO:0006629">
    <property type="term" value="P:lipid metabolic process"/>
    <property type="evidence" value="ECO:0007669"/>
    <property type="project" value="UniProtKB-ARBA"/>
</dbReference>
<feature type="binding site" description="axial binding residue" evidence="8">
    <location>
        <position position="417"/>
    </location>
    <ligand>
        <name>heme</name>
        <dbReference type="ChEBI" id="CHEBI:30413"/>
    </ligand>
    <ligandPart>
        <name>Fe</name>
        <dbReference type="ChEBI" id="CHEBI:18248"/>
    </ligandPart>
</feature>
<keyword evidence="4 8" id="KW-0479">Metal-binding</keyword>
<evidence type="ECO:0000256" key="9">
    <source>
        <dbReference type="RuleBase" id="RU000461"/>
    </source>
</evidence>
<evidence type="ECO:0000256" key="5">
    <source>
        <dbReference type="ARBA" id="ARBA00023002"/>
    </source>
</evidence>
<proteinExistence type="inferred from homology"/>
<dbReference type="InterPro" id="IPR002401">
    <property type="entry name" value="Cyt_P450_E_grp-I"/>
</dbReference>
<comment type="caution">
    <text evidence="10">The sequence shown here is derived from an EMBL/GenBank/DDBJ whole genome shotgun (WGS) entry which is preliminary data.</text>
</comment>
<evidence type="ECO:0000256" key="2">
    <source>
        <dbReference type="ARBA" id="ARBA00010617"/>
    </source>
</evidence>
<dbReference type="PROSITE" id="PS00086">
    <property type="entry name" value="CYTOCHROME_P450"/>
    <property type="match status" value="1"/>
</dbReference>
<evidence type="ECO:0000256" key="4">
    <source>
        <dbReference type="ARBA" id="ARBA00022723"/>
    </source>
</evidence>
<keyword evidence="7 9" id="KW-0503">Monooxygenase</keyword>
<dbReference type="InterPro" id="IPR001128">
    <property type="entry name" value="Cyt_P450"/>
</dbReference>
<protein>
    <recommendedName>
        <fullName evidence="12">Cytochrome P450</fullName>
    </recommendedName>
</protein>
<gene>
    <name evidence="10" type="ORF">LLUT_LOCUS24301</name>
</gene>
<dbReference type="PRINTS" id="PR00463">
    <property type="entry name" value="EP450I"/>
</dbReference>
<organism evidence="10 11">
    <name type="scientific">Lupinus luteus</name>
    <name type="common">European yellow lupine</name>
    <dbReference type="NCBI Taxonomy" id="3873"/>
    <lineage>
        <taxon>Eukaryota</taxon>
        <taxon>Viridiplantae</taxon>
        <taxon>Streptophyta</taxon>
        <taxon>Embryophyta</taxon>
        <taxon>Tracheophyta</taxon>
        <taxon>Spermatophyta</taxon>
        <taxon>Magnoliopsida</taxon>
        <taxon>eudicotyledons</taxon>
        <taxon>Gunneridae</taxon>
        <taxon>Pentapetalae</taxon>
        <taxon>rosids</taxon>
        <taxon>fabids</taxon>
        <taxon>Fabales</taxon>
        <taxon>Fabaceae</taxon>
        <taxon>Papilionoideae</taxon>
        <taxon>50 kb inversion clade</taxon>
        <taxon>genistoids sensu lato</taxon>
        <taxon>core genistoids</taxon>
        <taxon>Genisteae</taxon>
        <taxon>Lupinus</taxon>
    </lineage>
</organism>
<comment type="cofactor">
    <cofactor evidence="1 8">
        <name>heme</name>
        <dbReference type="ChEBI" id="CHEBI:30413"/>
    </cofactor>
</comment>
<keyword evidence="11" id="KW-1185">Reference proteome</keyword>
<sequence length="471" mass="54397">MLPELILNLSQLHDSIAKHLNDVGGTYKFIGPLFANMDFIATCDPLNAHHVLSKNFVNYEKGPIFREIFDVFGDGIFTADSEKWKSSRTLLHSLFKDRKFDMLLEKTIHKKIKGSLLPILDQTQQQGRVLDLQEVFNRFTFDNICSIVLGFDPNCLSIDFPNVACEKAFNEAEESIFYRHIVPTSVWKLQRLLQIGQEKKMTKACKTFDQFLDSCIASKHEELRKFNKTKKDQDYGNSDDDCDDLLTTLMREMHEEDHKFLRDTSFNLFVAGRDTITSALTWFFWLVSTHPLIKAKIIEEIKHNFGAKEGDEKMILGVEEVRKLVYLHASLCESLRLFPPIPFERKQAIKSDYLPSGDYVKPGTMVLFSLYAMGRYENIWGKDSLEYKPERWISERGSIIYVPSYKFLSFNAGPRTCLGKDMSFIQLKMVAASILWNYHIEVIEDHNVSPNLSIVLAMEHGLKVRVTKNNM</sequence>
<evidence type="ECO:0000256" key="3">
    <source>
        <dbReference type="ARBA" id="ARBA00022617"/>
    </source>
</evidence>
<reference evidence="10 11" key="1">
    <citation type="submission" date="2024-03" db="EMBL/GenBank/DDBJ databases">
        <authorList>
            <person name="Martinez-Hernandez J."/>
        </authorList>
    </citation>
    <scope>NUCLEOTIDE SEQUENCE [LARGE SCALE GENOMIC DNA]</scope>
</reference>
<keyword evidence="5 9" id="KW-0560">Oxidoreductase</keyword>